<comment type="caution">
    <text evidence="2">The sequence shown here is derived from an EMBL/GenBank/DDBJ whole genome shotgun (WGS) entry which is preliminary data.</text>
</comment>
<organism evidence="2 3">
    <name type="scientific">Sphingobium agri</name>
    <dbReference type="NCBI Taxonomy" id="2933566"/>
    <lineage>
        <taxon>Bacteria</taxon>
        <taxon>Pseudomonadati</taxon>
        <taxon>Pseudomonadota</taxon>
        <taxon>Alphaproteobacteria</taxon>
        <taxon>Sphingomonadales</taxon>
        <taxon>Sphingomonadaceae</taxon>
        <taxon>Sphingobium</taxon>
    </lineage>
</organism>
<reference evidence="2 3" key="1">
    <citation type="submission" date="2022-04" db="EMBL/GenBank/DDBJ databases">
        <authorList>
            <person name="Huq M.A."/>
        </authorList>
    </citation>
    <scope>NUCLEOTIDE SEQUENCE [LARGE SCALE GENOMIC DNA]</scope>
    <source>
        <strain evidence="2 3">MAH-33</strain>
    </source>
</reference>
<dbReference type="EMBL" id="JALKHS010000009">
    <property type="protein sequence ID" value="MCK0532436.1"/>
    <property type="molecule type" value="Genomic_DNA"/>
</dbReference>
<accession>A0ABT0DZ85</accession>
<feature type="region of interest" description="Disordered" evidence="1">
    <location>
        <begin position="1"/>
        <end position="20"/>
    </location>
</feature>
<name>A0ABT0DZ85_9SPHN</name>
<protein>
    <submittedName>
        <fullName evidence="2">Uncharacterized protein</fullName>
    </submittedName>
</protein>
<sequence>MENNIAPVAIRQATRDSPGRALEQGPKIILTTSFAMFLQTPSNFDDLVVIRNSLYFARFAHRQG</sequence>
<proteinExistence type="predicted"/>
<gene>
    <name evidence="2" type="ORF">MU848_12675</name>
</gene>
<evidence type="ECO:0000313" key="2">
    <source>
        <dbReference type="EMBL" id="MCK0532436.1"/>
    </source>
</evidence>
<keyword evidence="3" id="KW-1185">Reference proteome</keyword>
<evidence type="ECO:0000313" key="3">
    <source>
        <dbReference type="Proteomes" id="UP001203512"/>
    </source>
</evidence>
<dbReference type="RefSeq" id="WP_196225609.1">
    <property type="nucleotide sequence ID" value="NZ_JALKHS010000009.1"/>
</dbReference>
<dbReference type="Proteomes" id="UP001203512">
    <property type="component" value="Unassembled WGS sequence"/>
</dbReference>
<evidence type="ECO:0000256" key="1">
    <source>
        <dbReference type="SAM" id="MobiDB-lite"/>
    </source>
</evidence>